<dbReference type="Proteomes" id="UP000199180">
    <property type="component" value="Unassembled WGS sequence"/>
</dbReference>
<dbReference type="GO" id="GO:0016491">
    <property type="term" value="F:oxidoreductase activity"/>
    <property type="evidence" value="ECO:0007669"/>
    <property type="project" value="InterPro"/>
</dbReference>
<keyword evidence="3" id="KW-1185">Reference proteome</keyword>
<reference evidence="2 3" key="1">
    <citation type="submission" date="2016-10" db="EMBL/GenBank/DDBJ databases">
        <authorList>
            <person name="de Groot N.N."/>
        </authorList>
    </citation>
    <scope>NUCLEOTIDE SEQUENCE [LARGE SCALE GENOMIC DNA]</scope>
    <source>
        <strain evidence="2 3">DSM 17862</strain>
    </source>
</reference>
<dbReference type="OrthoDB" id="9809746at2"/>
<dbReference type="Pfam" id="PF00578">
    <property type="entry name" value="AhpC-TSA"/>
    <property type="match status" value="1"/>
</dbReference>
<dbReference type="SUPFAM" id="SSF52833">
    <property type="entry name" value="Thioredoxin-like"/>
    <property type="match status" value="1"/>
</dbReference>
<organism evidence="2 3">
    <name type="scientific">Paracoccus homiensis</name>
    <dbReference type="NCBI Taxonomy" id="364199"/>
    <lineage>
        <taxon>Bacteria</taxon>
        <taxon>Pseudomonadati</taxon>
        <taxon>Pseudomonadota</taxon>
        <taxon>Alphaproteobacteria</taxon>
        <taxon>Rhodobacterales</taxon>
        <taxon>Paracoccaceae</taxon>
        <taxon>Paracoccus</taxon>
    </lineage>
</organism>
<sequence>MTQSQKLHPGARFPDITLPRLGGGTLTLAQPENGHDWRMIVIYRGKHCPICTRYLRELNDAVSDLNQLGVDLVAVSADPVEKVEEQMAQVQPAYAVGHDLTPDQMQTLGLYVSDPRSPQETDRPFAEPAIFVVNAEGNLQIVDIANAPFLRPDLKLLIGGIRFIRDPENNYPIRGTHL</sequence>
<dbReference type="InterPro" id="IPR000866">
    <property type="entry name" value="AhpC/TSA"/>
</dbReference>
<accession>A0A1I0HHP0</accession>
<evidence type="ECO:0000259" key="1">
    <source>
        <dbReference type="PROSITE" id="PS51352"/>
    </source>
</evidence>
<evidence type="ECO:0000313" key="2">
    <source>
        <dbReference type="EMBL" id="SET83445.1"/>
    </source>
</evidence>
<dbReference type="InterPro" id="IPR036249">
    <property type="entry name" value="Thioredoxin-like_sf"/>
</dbReference>
<dbReference type="EMBL" id="FOHO01000011">
    <property type="protein sequence ID" value="SET83445.1"/>
    <property type="molecule type" value="Genomic_DNA"/>
</dbReference>
<gene>
    <name evidence="2" type="ORF">SAMN04489858_11185</name>
</gene>
<dbReference type="CDD" id="cd02970">
    <property type="entry name" value="PRX_like2"/>
    <property type="match status" value="1"/>
</dbReference>
<dbReference type="InterPro" id="IPR013766">
    <property type="entry name" value="Thioredoxin_domain"/>
</dbReference>
<name>A0A1I0HHP0_9RHOB</name>
<protein>
    <submittedName>
        <fullName evidence="2">Peroxiredoxin</fullName>
    </submittedName>
</protein>
<evidence type="ECO:0000313" key="3">
    <source>
        <dbReference type="Proteomes" id="UP000199180"/>
    </source>
</evidence>
<dbReference type="Gene3D" id="3.40.30.10">
    <property type="entry name" value="Glutaredoxin"/>
    <property type="match status" value="1"/>
</dbReference>
<dbReference type="RefSeq" id="WP_090736355.1">
    <property type="nucleotide sequence ID" value="NZ_FOHO01000011.1"/>
</dbReference>
<dbReference type="AlphaFoldDB" id="A0A1I0HHP0"/>
<feature type="domain" description="Thioredoxin" evidence="1">
    <location>
        <begin position="7"/>
        <end position="163"/>
    </location>
</feature>
<dbReference type="PROSITE" id="PS51352">
    <property type="entry name" value="THIOREDOXIN_2"/>
    <property type="match status" value="1"/>
</dbReference>
<proteinExistence type="predicted"/>
<dbReference type="STRING" id="364199.SAMN04489858_11185"/>
<dbReference type="GO" id="GO:0016209">
    <property type="term" value="F:antioxidant activity"/>
    <property type="evidence" value="ECO:0007669"/>
    <property type="project" value="InterPro"/>
</dbReference>